<dbReference type="Proteomes" id="UP000288805">
    <property type="component" value="Unassembled WGS sequence"/>
</dbReference>
<sequence>MTNSSENENLKSCIVGARQQLNHVENPSEASEIAENMANRGYIFEGHLTVDPKPPRPQWLVQFNLLIATATLSNLEISQWSYKNNNITSENVASILLQQWKTMSVSLRSWSIHSFSDSVSDYTFESIRRTPSEFLVVYVGTDLRRSVIPTRLLNLLIFVALLNKVDEEFRLHSGGGLVFPCEVGFFKEIPRFFWRRMR</sequence>
<dbReference type="InterPro" id="IPR003676">
    <property type="entry name" value="SAUR_fam"/>
</dbReference>
<dbReference type="Pfam" id="PF02519">
    <property type="entry name" value="Auxin_inducible"/>
    <property type="match status" value="1"/>
</dbReference>
<comment type="caution">
    <text evidence="2">The sequence shown here is derived from an EMBL/GenBank/DDBJ whole genome shotgun (WGS) entry which is preliminary data.</text>
</comment>
<evidence type="ECO:0000313" key="2">
    <source>
        <dbReference type="EMBL" id="RVW14220.1"/>
    </source>
</evidence>
<dbReference type="AlphaFoldDB" id="A0A438BTQ1"/>
<dbReference type="PANTHER" id="PTHR31374">
    <property type="entry name" value="AUXIN-INDUCED PROTEIN-LIKE-RELATED"/>
    <property type="match status" value="1"/>
</dbReference>
<reference evidence="2 3" key="1">
    <citation type="journal article" date="2018" name="PLoS Genet.">
        <title>Population sequencing reveals clonal diversity and ancestral inbreeding in the grapevine cultivar Chardonnay.</title>
        <authorList>
            <person name="Roach M.J."/>
            <person name="Johnson D.L."/>
            <person name="Bohlmann J."/>
            <person name="van Vuuren H.J."/>
            <person name="Jones S.J."/>
            <person name="Pretorius I.S."/>
            <person name="Schmidt S.A."/>
            <person name="Borneman A.R."/>
        </authorList>
    </citation>
    <scope>NUCLEOTIDE SEQUENCE [LARGE SCALE GENOMIC DNA]</scope>
    <source>
        <strain evidence="3">cv. Chardonnay</strain>
        <tissue evidence="2">Leaf</tissue>
    </source>
</reference>
<dbReference type="PANTHER" id="PTHR31374:SF203">
    <property type="entry name" value="AUXIN-RESPONSIVE PROTEIN SAUR71-LIKE"/>
    <property type="match status" value="1"/>
</dbReference>
<organism evidence="2 3">
    <name type="scientific">Vitis vinifera</name>
    <name type="common">Grape</name>
    <dbReference type="NCBI Taxonomy" id="29760"/>
    <lineage>
        <taxon>Eukaryota</taxon>
        <taxon>Viridiplantae</taxon>
        <taxon>Streptophyta</taxon>
        <taxon>Embryophyta</taxon>
        <taxon>Tracheophyta</taxon>
        <taxon>Spermatophyta</taxon>
        <taxon>Magnoliopsida</taxon>
        <taxon>eudicotyledons</taxon>
        <taxon>Gunneridae</taxon>
        <taxon>Pentapetalae</taxon>
        <taxon>rosids</taxon>
        <taxon>Vitales</taxon>
        <taxon>Vitaceae</taxon>
        <taxon>Viteae</taxon>
        <taxon>Vitis</taxon>
    </lineage>
</organism>
<gene>
    <name evidence="2" type="primary">AIP2_1</name>
    <name evidence="2" type="ORF">CK203_096967</name>
</gene>
<evidence type="ECO:0000256" key="1">
    <source>
        <dbReference type="ARBA" id="ARBA00006974"/>
    </source>
</evidence>
<proteinExistence type="inferred from homology"/>
<dbReference type="GO" id="GO:0009733">
    <property type="term" value="P:response to auxin"/>
    <property type="evidence" value="ECO:0007669"/>
    <property type="project" value="InterPro"/>
</dbReference>
<name>A0A438BTQ1_VITVI</name>
<accession>A0A438BTQ1</accession>
<dbReference type="EMBL" id="QGNW01002625">
    <property type="protein sequence ID" value="RVW14220.1"/>
    <property type="molecule type" value="Genomic_DNA"/>
</dbReference>
<comment type="similarity">
    <text evidence="1">Belongs to the ARG7 family.</text>
</comment>
<evidence type="ECO:0000313" key="3">
    <source>
        <dbReference type="Proteomes" id="UP000288805"/>
    </source>
</evidence>
<protein>
    <submittedName>
        <fullName evidence="2">E3 ubiquitin-protein ligase AIP2</fullName>
    </submittedName>
</protein>